<organism evidence="2 3">
    <name type="scientific">Dactylococcopsis salina (strain PCC 8305)</name>
    <name type="common">Myxobactron salinum</name>
    <dbReference type="NCBI Taxonomy" id="13035"/>
    <lineage>
        <taxon>Bacteria</taxon>
        <taxon>Bacillati</taxon>
        <taxon>Cyanobacteriota</taxon>
        <taxon>Cyanophyceae</taxon>
        <taxon>Nodosilineales</taxon>
        <taxon>Cymatolegaceae</taxon>
        <taxon>Dactylococcopsis</taxon>
    </lineage>
</organism>
<proteinExistence type="predicted"/>
<feature type="region of interest" description="Disordered" evidence="1">
    <location>
        <begin position="123"/>
        <end position="143"/>
    </location>
</feature>
<accession>K9YVK4</accession>
<evidence type="ECO:0000313" key="2">
    <source>
        <dbReference type="EMBL" id="AFZ50924.1"/>
    </source>
</evidence>
<dbReference type="OrthoDB" id="276747at2"/>
<feature type="compositionally biased region" description="Basic and acidic residues" evidence="1">
    <location>
        <begin position="132"/>
        <end position="143"/>
    </location>
</feature>
<dbReference type="PATRIC" id="fig|13035.3.peg.2620"/>
<dbReference type="HOGENOM" id="CLU_116763_0_0_3"/>
<evidence type="ECO:0000313" key="3">
    <source>
        <dbReference type="Proteomes" id="UP000010482"/>
    </source>
</evidence>
<protein>
    <submittedName>
        <fullName evidence="2">Uncharacterized protein</fullName>
    </submittedName>
</protein>
<dbReference type="RefSeq" id="WP_015229916.1">
    <property type="nucleotide sequence ID" value="NC_019780.1"/>
</dbReference>
<sequence length="157" mass="18088">MNEEQNRRIEKEILSEQKYSLANAIGREGGNFLKGESPVPKMVQITTEINLFIDQNLPDASGALQSVLKHWVKSDSLLSQNLDSPLKGLDEIIEKILNNQGLFYEIVRQADLKWGQMYEERPYFQKPGQPAHPDDEYSHQSVREKLSQLRQKLSSNY</sequence>
<reference evidence="2" key="1">
    <citation type="submission" date="2012-04" db="EMBL/GenBank/DDBJ databases">
        <title>Finished genome of Dactylococcopsis salina PCC 8305.</title>
        <authorList>
            <consortium name="US DOE Joint Genome Institute"/>
            <person name="Gugger M."/>
            <person name="Coursin T."/>
            <person name="Rippka R."/>
            <person name="Tandeau De Marsac N."/>
            <person name="Huntemann M."/>
            <person name="Wei C.-L."/>
            <person name="Han J."/>
            <person name="Detter J.C."/>
            <person name="Han C."/>
            <person name="Tapia R."/>
            <person name="Daligault H."/>
            <person name="Chen A."/>
            <person name="Krypides N."/>
            <person name="Mavromatis K."/>
            <person name="Markowitz V."/>
            <person name="Szeto E."/>
            <person name="Ivanova N."/>
            <person name="Ovchinnikova G."/>
            <person name="Pagani I."/>
            <person name="Pati A."/>
            <person name="Goodwin L."/>
            <person name="Peters L."/>
            <person name="Pitluck S."/>
            <person name="Woyke T."/>
            <person name="Kerfeld C."/>
        </authorList>
    </citation>
    <scope>NUCLEOTIDE SEQUENCE [LARGE SCALE GENOMIC DNA]</scope>
    <source>
        <strain evidence="2">PCC 8305</strain>
    </source>
</reference>
<dbReference type="KEGG" id="dsl:Dacsa_2310"/>
<name>K9YVK4_DACS8</name>
<dbReference type="EMBL" id="CP003944">
    <property type="protein sequence ID" value="AFZ50924.1"/>
    <property type="molecule type" value="Genomic_DNA"/>
</dbReference>
<keyword evidence="3" id="KW-1185">Reference proteome</keyword>
<dbReference type="eggNOG" id="ENOG5031TCF">
    <property type="taxonomic scope" value="Bacteria"/>
</dbReference>
<dbReference type="AlphaFoldDB" id="K9YVK4"/>
<dbReference type="Proteomes" id="UP000010482">
    <property type="component" value="Chromosome"/>
</dbReference>
<gene>
    <name evidence="2" type="ORF">Dacsa_2310</name>
</gene>
<dbReference type="STRING" id="13035.Dacsa_2310"/>
<evidence type="ECO:0000256" key="1">
    <source>
        <dbReference type="SAM" id="MobiDB-lite"/>
    </source>
</evidence>